<keyword evidence="7" id="KW-1185">Reference proteome</keyword>
<keyword evidence="3" id="KW-0010">Activator</keyword>
<organism evidence="6 7">
    <name type="scientific">Methylobacterium isbiliense</name>
    <dbReference type="NCBI Taxonomy" id="315478"/>
    <lineage>
        <taxon>Bacteria</taxon>
        <taxon>Pseudomonadati</taxon>
        <taxon>Pseudomonadota</taxon>
        <taxon>Alphaproteobacteria</taxon>
        <taxon>Hyphomicrobiales</taxon>
        <taxon>Methylobacteriaceae</taxon>
        <taxon>Methylobacterium</taxon>
    </lineage>
</organism>
<dbReference type="SMART" id="SM00382">
    <property type="entry name" value="AAA"/>
    <property type="match status" value="1"/>
</dbReference>
<dbReference type="CDD" id="cd00009">
    <property type="entry name" value="AAA"/>
    <property type="match status" value="1"/>
</dbReference>
<feature type="region of interest" description="Disordered" evidence="4">
    <location>
        <begin position="454"/>
        <end position="476"/>
    </location>
</feature>
<accession>A0ABQ4SR82</accession>
<dbReference type="Pfam" id="PF25601">
    <property type="entry name" value="AAA_lid_14"/>
    <property type="match status" value="1"/>
</dbReference>
<protein>
    <submittedName>
        <fullName evidence="6">Anaerobic nitric oxide reductase transcription regulator NorR</fullName>
    </submittedName>
</protein>
<dbReference type="Pfam" id="PF00158">
    <property type="entry name" value="Sigma54_activat"/>
    <property type="match status" value="1"/>
</dbReference>
<sequence length="476" mass="51188">MECCPSVTFIGPVRGSEQVALLDALVAEGVEAALDTGERDADALVGFAAIDNALFNAVRRMTEASERRVIALSCGGCPLDSDAHWRLLAAGATDVLAGPPAELAVRVRARLERWASVDALMVSPAVRRAAIGVSPAWRTLLRGVVEVAHFTQAPVLLIGESGTGKELVGRLVHELNESAERGALAVVDCTTIVPELAGSELFGHERGAFTGAHAGRDGAFATAQEGTLFLDEVGDLPPALQAQLLRVVQEGTYKRVGSDTWRHSRFRLVSATHRDLPARIEAGQFRQDLYFRIAGWVFRVPPLRERRDDILPLARHFLAQFQPALAGIGFDPAVTEHLLTRAYPGNVRDLRQLMARISSRHVGPGPITVGSLPQDERASEAGLAAVWREAGFEGAIGQAVSLGIGLKEISQVAADTAMRIAMRRENGNLQAAARMLRVTDRALQMRRAAWRAAAQGRGSAFDTREEPGIAPDRGRG</sequence>
<name>A0ABQ4SR82_9HYPH</name>
<dbReference type="PROSITE" id="PS00675">
    <property type="entry name" value="SIGMA54_INTERACT_1"/>
    <property type="match status" value="1"/>
</dbReference>
<feature type="compositionally biased region" description="Basic and acidic residues" evidence="4">
    <location>
        <begin position="462"/>
        <end position="476"/>
    </location>
</feature>
<dbReference type="PROSITE" id="PS00676">
    <property type="entry name" value="SIGMA54_INTERACT_2"/>
    <property type="match status" value="1"/>
</dbReference>
<keyword evidence="1" id="KW-0547">Nucleotide-binding</keyword>
<evidence type="ECO:0000313" key="7">
    <source>
        <dbReference type="Proteomes" id="UP001055153"/>
    </source>
</evidence>
<dbReference type="InterPro" id="IPR025662">
    <property type="entry name" value="Sigma_54_int_dom_ATP-bd_1"/>
</dbReference>
<evidence type="ECO:0000313" key="6">
    <source>
        <dbReference type="EMBL" id="GJE04323.1"/>
    </source>
</evidence>
<dbReference type="InterPro" id="IPR003593">
    <property type="entry name" value="AAA+_ATPase"/>
</dbReference>
<reference evidence="6" key="2">
    <citation type="submission" date="2021-08" db="EMBL/GenBank/DDBJ databases">
        <authorList>
            <person name="Tani A."/>
            <person name="Ola A."/>
            <person name="Ogura Y."/>
            <person name="Katsura K."/>
            <person name="Hayashi T."/>
        </authorList>
    </citation>
    <scope>NUCLEOTIDE SEQUENCE</scope>
    <source>
        <strain evidence="6">DSM 17168</strain>
    </source>
</reference>
<dbReference type="EMBL" id="BPQQ01000112">
    <property type="protein sequence ID" value="GJE04323.1"/>
    <property type="molecule type" value="Genomic_DNA"/>
</dbReference>
<keyword evidence="2" id="KW-0067">ATP-binding</keyword>
<dbReference type="InterPro" id="IPR025943">
    <property type="entry name" value="Sigma_54_int_dom_ATP-bd_2"/>
</dbReference>
<evidence type="ECO:0000256" key="1">
    <source>
        <dbReference type="ARBA" id="ARBA00022741"/>
    </source>
</evidence>
<dbReference type="InterPro" id="IPR027417">
    <property type="entry name" value="P-loop_NTPase"/>
</dbReference>
<comment type="caution">
    <text evidence="6">The sequence shown here is derived from an EMBL/GenBank/DDBJ whole genome shotgun (WGS) entry which is preliminary data.</text>
</comment>
<dbReference type="Proteomes" id="UP001055153">
    <property type="component" value="Unassembled WGS sequence"/>
</dbReference>
<dbReference type="Gene3D" id="3.40.50.300">
    <property type="entry name" value="P-loop containing nucleotide triphosphate hydrolases"/>
    <property type="match status" value="1"/>
</dbReference>
<dbReference type="InterPro" id="IPR058031">
    <property type="entry name" value="AAA_lid_NorR"/>
</dbReference>
<dbReference type="InterPro" id="IPR002078">
    <property type="entry name" value="Sigma_54_int"/>
</dbReference>
<evidence type="ECO:0000259" key="5">
    <source>
        <dbReference type="PROSITE" id="PS50045"/>
    </source>
</evidence>
<dbReference type="PANTHER" id="PTHR32071">
    <property type="entry name" value="TRANSCRIPTIONAL REGULATORY PROTEIN"/>
    <property type="match status" value="1"/>
</dbReference>
<dbReference type="Gene3D" id="1.10.8.60">
    <property type="match status" value="1"/>
</dbReference>
<evidence type="ECO:0000256" key="4">
    <source>
        <dbReference type="SAM" id="MobiDB-lite"/>
    </source>
</evidence>
<dbReference type="SUPFAM" id="SSF52540">
    <property type="entry name" value="P-loop containing nucleoside triphosphate hydrolases"/>
    <property type="match status" value="1"/>
</dbReference>
<proteinExistence type="predicted"/>
<reference evidence="6" key="1">
    <citation type="journal article" date="2021" name="Front. Microbiol.">
        <title>Comprehensive Comparative Genomics and Phenotyping of Methylobacterium Species.</title>
        <authorList>
            <person name="Alessa O."/>
            <person name="Ogura Y."/>
            <person name="Fujitani Y."/>
            <person name="Takami H."/>
            <person name="Hayashi T."/>
            <person name="Sahin N."/>
            <person name="Tani A."/>
        </authorList>
    </citation>
    <scope>NUCLEOTIDE SEQUENCE</scope>
    <source>
        <strain evidence="6">DSM 17168</strain>
    </source>
</reference>
<dbReference type="PROSITE" id="PS50045">
    <property type="entry name" value="SIGMA54_INTERACT_4"/>
    <property type="match status" value="1"/>
</dbReference>
<evidence type="ECO:0000256" key="2">
    <source>
        <dbReference type="ARBA" id="ARBA00022840"/>
    </source>
</evidence>
<gene>
    <name evidence="6" type="primary">norR_3</name>
    <name evidence="6" type="ORF">GMJLKIPL_6284</name>
</gene>
<feature type="domain" description="Sigma-54 factor interaction" evidence="5">
    <location>
        <begin position="130"/>
        <end position="359"/>
    </location>
</feature>
<evidence type="ECO:0000256" key="3">
    <source>
        <dbReference type="ARBA" id="ARBA00023159"/>
    </source>
</evidence>